<dbReference type="InterPro" id="IPR052210">
    <property type="entry name" value="LysM1-like"/>
</dbReference>
<dbReference type="Proteomes" id="UP000631114">
    <property type="component" value="Unassembled WGS sequence"/>
</dbReference>
<dbReference type="Gene3D" id="3.10.350.10">
    <property type="entry name" value="LysM domain"/>
    <property type="match status" value="1"/>
</dbReference>
<dbReference type="PROSITE" id="PS51782">
    <property type="entry name" value="LYSM"/>
    <property type="match status" value="1"/>
</dbReference>
<evidence type="ECO:0000256" key="1">
    <source>
        <dbReference type="ARBA" id="ARBA00022669"/>
    </source>
</evidence>
<dbReference type="GO" id="GO:0008061">
    <property type="term" value="F:chitin binding"/>
    <property type="evidence" value="ECO:0007669"/>
    <property type="project" value="UniProtKB-KW"/>
</dbReference>
<dbReference type="AlphaFoldDB" id="A0A835GVX3"/>
<dbReference type="PANTHER" id="PTHR34997:SF1">
    <property type="entry name" value="PEPTIDOGLYCAN-BINDING LYSIN DOMAIN"/>
    <property type="match status" value="1"/>
</dbReference>
<dbReference type="Pfam" id="PF01476">
    <property type="entry name" value="LysM"/>
    <property type="match status" value="1"/>
</dbReference>
<dbReference type="PANTHER" id="PTHR34997">
    <property type="entry name" value="AM15"/>
    <property type="match status" value="1"/>
</dbReference>
<evidence type="ECO:0000313" key="4">
    <source>
        <dbReference type="EMBL" id="KAF9587460.1"/>
    </source>
</evidence>
<gene>
    <name evidence="4" type="ORF">IFM89_003399</name>
</gene>
<keyword evidence="1" id="KW-0147">Chitin-binding</keyword>
<comment type="caution">
    <text evidence="4">The sequence shown here is derived from an EMBL/GenBank/DDBJ whole genome shotgun (WGS) entry which is preliminary data.</text>
</comment>
<dbReference type="CDD" id="cd00118">
    <property type="entry name" value="LysM"/>
    <property type="match status" value="1"/>
</dbReference>
<proteinExistence type="predicted"/>
<evidence type="ECO:0000259" key="3">
    <source>
        <dbReference type="PROSITE" id="PS51782"/>
    </source>
</evidence>
<sequence length="532" mass="59603">MHKTTLISLSHNTDSHVAKLLESFPNLETLAFDKTLTEVKYSAFLPAVLGFLLSVYLLKSIGSDMLRQESTESSKQAEKRAKKTMLSREVRWLEISTVAYIFLIQSLPSDKFGRVLGISVGISKTTLASSAPAKEQLCQQKQQHSMLEERFGSLERQMVTLTKILLETREEVAVKQSHRRIARFINTSNARDPTRSQSHGDSSRGMELCELINMHREVVAKGRATRANIILDATLDTPMDIYNVRVCLVIGDRNTLIWIQKNIRELHLPTANDQMAKDFTRFFLGLSYLNSQEPNELSQANALNVVDMLFSDDEMELPCVNGGSNMRGKSPPVSNAKGAHILAQRVSRRNPVREVAVFEWDDSHEDEGGGYFFSKRKEELVGSSCHARRSYTQPKNLKPLGAKKGREARRISSKKGEKSLIFITKLWAQLTQIRVRGKSSQKANTMANILLKLVLVLVLVCMVEGRLFGAETVKAQAAPSCQAVFGVPENETCFDITQKFSLTTEFFIAINPNINCDKLFVGQWICVAGTVN</sequence>
<keyword evidence="5" id="KW-1185">Reference proteome</keyword>
<dbReference type="InterPro" id="IPR018392">
    <property type="entry name" value="LysM"/>
</dbReference>
<dbReference type="InterPro" id="IPR036779">
    <property type="entry name" value="LysM_dom_sf"/>
</dbReference>
<dbReference type="EMBL" id="JADFTS010000009">
    <property type="protein sequence ID" value="KAF9587460.1"/>
    <property type="molecule type" value="Genomic_DNA"/>
</dbReference>
<dbReference type="OrthoDB" id="1726768at2759"/>
<name>A0A835GVX3_9MAGN</name>
<organism evidence="4 5">
    <name type="scientific">Coptis chinensis</name>
    <dbReference type="NCBI Taxonomy" id="261450"/>
    <lineage>
        <taxon>Eukaryota</taxon>
        <taxon>Viridiplantae</taxon>
        <taxon>Streptophyta</taxon>
        <taxon>Embryophyta</taxon>
        <taxon>Tracheophyta</taxon>
        <taxon>Spermatophyta</taxon>
        <taxon>Magnoliopsida</taxon>
        <taxon>Ranunculales</taxon>
        <taxon>Ranunculaceae</taxon>
        <taxon>Coptidoideae</taxon>
        <taxon>Coptis</taxon>
    </lineage>
</organism>
<accession>A0A835GVX3</accession>
<reference evidence="4 5" key="1">
    <citation type="submission" date="2020-10" db="EMBL/GenBank/DDBJ databases">
        <title>The Coptis chinensis genome and diversification of protoberbering-type alkaloids.</title>
        <authorList>
            <person name="Wang B."/>
            <person name="Shu S."/>
            <person name="Song C."/>
            <person name="Liu Y."/>
        </authorList>
    </citation>
    <scope>NUCLEOTIDE SEQUENCE [LARGE SCALE GENOMIC DNA]</scope>
    <source>
        <strain evidence="4">HL-2020</strain>
        <tissue evidence="4">Leaf</tissue>
    </source>
</reference>
<keyword evidence="2" id="KW-0843">Virulence</keyword>
<evidence type="ECO:0000313" key="5">
    <source>
        <dbReference type="Proteomes" id="UP000631114"/>
    </source>
</evidence>
<protein>
    <recommendedName>
        <fullName evidence="3">LysM domain-containing protein</fullName>
    </recommendedName>
</protein>
<dbReference type="SUPFAM" id="SSF54106">
    <property type="entry name" value="LysM domain"/>
    <property type="match status" value="1"/>
</dbReference>
<evidence type="ECO:0000256" key="2">
    <source>
        <dbReference type="ARBA" id="ARBA00023026"/>
    </source>
</evidence>
<feature type="domain" description="LysM" evidence="3">
    <location>
        <begin position="483"/>
        <end position="527"/>
    </location>
</feature>